<dbReference type="EMBL" id="KY629563">
    <property type="protein sequence ID" value="ARK07403.1"/>
    <property type="molecule type" value="Genomic_DNA"/>
</dbReference>
<accession>A0A1W6DWV7</accession>
<keyword evidence="2" id="KW-1185">Reference proteome</keyword>
<name>A0A1W6DWV7_9CAUD</name>
<gene>
    <name evidence="1" type="ORF">LAV_00003</name>
</gene>
<sequence>MELTTLIKTARPDSLDAPELPMPKFKTLVVARNKEHAAQLRAKYVDVAYMNEREIDNPAHGSPHFYVTYPYDILSGRRFEALIIQAMVLSSLERDPKGWDWYQEIALTRLLPGADVKVVH</sequence>
<evidence type="ECO:0000313" key="1">
    <source>
        <dbReference type="EMBL" id="ARK07403.1"/>
    </source>
</evidence>
<dbReference type="Proteomes" id="UP000223906">
    <property type="component" value="Segment"/>
</dbReference>
<evidence type="ECO:0000313" key="2">
    <source>
        <dbReference type="Proteomes" id="UP000223906"/>
    </source>
</evidence>
<reference evidence="1 2" key="1">
    <citation type="submission" date="2017-02" db="EMBL/GenBank/DDBJ databases">
        <title>The first characterized phage against a member of the ecologically important #sphingomonads reveals high dissimilarity against all other known phages.</title>
        <authorList>
            <person name="Nielsen T.K."/>
            <person name="Carstens A.B."/>
            <person name="Kot W."/>
            <person name="Lametsch R."/>
            <person name="Neve H."/>
            <person name="Hansen L.H."/>
        </authorList>
    </citation>
    <scope>NUCLEOTIDE SEQUENCE [LARGE SCALE GENOMIC DNA]</scope>
</reference>
<organism evidence="1 2">
    <name type="scientific">Sphingobium phage Lacusarx</name>
    <dbReference type="NCBI Taxonomy" id="1980139"/>
    <lineage>
        <taxon>Viruses</taxon>
        <taxon>Duplodnaviria</taxon>
        <taxon>Heunggongvirae</taxon>
        <taxon>Uroviricota</taxon>
        <taxon>Caudoviricetes</taxon>
        <taxon>Lacusarxvirus</taxon>
        <taxon>Lacusarxvirus lacusarx</taxon>
    </lineage>
</organism>
<proteinExistence type="predicted"/>
<protein>
    <submittedName>
        <fullName evidence="1">Uncharacterized protein</fullName>
    </submittedName>
</protein>